<evidence type="ECO:0000313" key="1">
    <source>
        <dbReference type="EMBL" id="KAG5649236.1"/>
    </source>
</evidence>
<dbReference type="OrthoDB" id="391988at2759"/>
<sequence length="59" mass="6619">MKQGEHDINKELVFGSYPGFIFHDSCGFKPGAVVELDSVKKFISKHSKEEGIDEQLHAI</sequence>
<dbReference type="EMBL" id="JABCKI010001319">
    <property type="protein sequence ID" value="KAG5649236.1"/>
    <property type="molecule type" value="Genomic_DNA"/>
</dbReference>
<accession>A0A9P7GFY4</accession>
<name>A0A9P7GFY4_9AGAR</name>
<comment type="caution">
    <text evidence="1">The sequence shown here is derived from an EMBL/GenBank/DDBJ whole genome shotgun (WGS) entry which is preliminary data.</text>
</comment>
<evidence type="ECO:0000313" key="2">
    <source>
        <dbReference type="Proteomes" id="UP000717328"/>
    </source>
</evidence>
<gene>
    <name evidence="1" type="ORF">H0H81_005205</name>
</gene>
<dbReference type="Proteomes" id="UP000717328">
    <property type="component" value="Unassembled WGS sequence"/>
</dbReference>
<dbReference type="AlphaFoldDB" id="A0A9P7GFY4"/>
<organism evidence="1 2">
    <name type="scientific">Sphagnurus paluster</name>
    <dbReference type="NCBI Taxonomy" id="117069"/>
    <lineage>
        <taxon>Eukaryota</taxon>
        <taxon>Fungi</taxon>
        <taxon>Dikarya</taxon>
        <taxon>Basidiomycota</taxon>
        <taxon>Agaricomycotina</taxon>
        <taxon>Agaricomycetes</taxon>
        <taxon>Agaricomycetidae</taxon>
        <taxon>Agaricales</taxon>
        <taxon>Tricholomatineae</taxon>
        <taxon>Lyophyllaceae</taxon>
        <taxon>Sphagnurus</taxon>
    </lineage>
</organism>
<reference evidence="1" key="1">
    <citation type="submission" date="2021-02" db="EMBL/GenBank/DDBJ databases">
        <authorList>
            <person name="Nieuwenhuis M."/>
            <person name="Van De Peppel L.J.J."/>
        </authorList>
    </citation>
    <scope>NUCLEOTIDE SEQUENCE</scope>
    <source>
        <strain evidence="1">D49</strain>
    </source>
</reference>
<keyword evidence="2" id="KW-1185">Reference proteome</keyword>
<reference evidence="1" key="2">
    <citation type="submission" date="2021-10" db="EMBL/GenBank/DDBJ databases">
        <title>Phylogenomics reveals ancestral predisposition of the termite-cultivated fungus Termitomyces towards a domesticated lifestyle.</title>
        <authorList>
            <person name="Auxier B."/>
            <person name="Grum-Grzhimaylo A."/>
            <person name="Cardenas M.E."/>
            <person name="Lodge J.D."/>
            <person name="Laessoe T."/>
            <person name="Pedersen O."/>
            <person name="Smith M.E."/>
            <person name="Kuyper T.W."/>
            <person name="Franco-Molano E.A."/>
            <person name="Baroni T.J."/>
            <person name="Aanen D.K."/>
        </authorList>
    </citation>
    <scope>NUCLEOTIDE SEQUENCE</scope>
    <source>
        <strain evidence="1">D49</strain>
    </source>
</reference>
<proteinExistence type="predicted"/>
<protein>
    <submittedName>
        <fullName evidence="1">Uncharacterized protein</fullName>
    </submittedName>
</protein>
<feature type="non-terminal residue" evidence="1">
    <location>
        <position position="59"/>
    </location>
</feature>